<keyword evidence="2" id="KW-0732">Signal</keyword>
<feature type="chain" id="PRO_5028823998" description="Autotransporter domain-containing protein" evidence="2">
    <location>
        <begin position="26"/>
        <end position="1040"/>
    </location>
</feature>
<keyword evidence="5" id="KW-1185">Reference proteome</keyword>
<dbReference type="SMART" id="SM00869">
    <property type="entry name" value="Autotransporter"/>
    <property type="match status" value="1"/>
</dbReference>
<evidence type="ECO:0000256" key="2">
    <source>
        <dbReference type="SAM" id="SignalP"/>
    </source>
</evidence>
<evidence type="ECO:0000313" key="4">
    <source>
        <dbReference type="EMBL" id="CAB3707751.1"/>
    </source>
</evidence>
<dbReference type="SUPFAM" id="SSF51126">
    <property type="entry name" value="Pectin lyase-like"/>
    <property type="match status" value="1"/>
</dbReference>
<evidence type="ECO:0000256" key="1">
    <source>
        <dbReference type="SAM" id="MobiDB-lite"/>
    </source>
</evidence>
<dbReference type="GO" id="GO:0019867">
    <property type="term" value="C:outer membrane"/>
    <property type="evidence" value="ECO:0007669"/>
    <property type="project" value="InterPro"/>
</dbReference>
<dbReference type="EMBL" id="CADIJM010000005">
    <property type="protein sequence ID" value="CAB3707751.1"/>
    <property type="molecule type" value="Genomic_DNA"/>
</dbReference>
<dbReference type="Pfam" id="PF03797">
    <property type="entry name" value="Autotransporter"/>
    <property type="match status" value="1"/>
</dbReference>
<dbReference type="InterPro" id="IPR011050">
    <property type="entry name" value="Pectin_lyase_fold/virulence"/>
</dbReference>
<feature type="region of interest" description="Disordered" evidence="1">
    <location>
        <begin position="517"/>
        <end position="682"/>
    </location>
</feature>
<dbReference type="Gene3D" id="2.40.128.130">
    <property type="entry name" value="Autotransporter beta-domain"/>
    <property type="match status" value="1"/>
</dbReference>
<dbReference type="InterPro" id="IPR006315">
    <property type="entry name" value="OM_autotransptr_brl_dom"/>
</dbReference>
<dbReference type="InterPro" id="IPR036709">
    <property type="entry name" value="Autotransporte_beta_dom_sf"/>
</dbReference>
<name>A0A6S7BCC5_9BURK</name>
<dbReference type="InterPro" id="IPR005546">
    <property type="entry name" value="Autotransporte_beta"/>
</dbReference>
<dbReference type="PROSITE" id="PS51208">
    <property type="entry name" value="AUTOTRANSPORTER"/>
    <property type="match status" value="1"/>
</dbReference>
<sequence>MAYGTKKWLTATLALSASYVGNVTAADLTIGSGNTQVFDGSANFPGGIDVNGGTAVIGGNGGGAGVAIGGNVNAMSNGTVAGFGSIGGDLNVTGNSRVAPGYWVDTPTGVSNGNLVVNGNLSINNGVFDFETGYAGLPITQPGTGDNIKVGGNVALNNATLNVKVSTHGVSAGFYRIMSYGGTLSGSGLTLGTVSGDSAPAATIQTLTGDKHINLVLGPSTTNLWNGNGAASAATAGGGSGTWTAASGNWSSPTNATGALPSGGYAIFTGAAGTVTVDGSAGPVRASGLQFATDRYRLQGAPITLAGTGGNPPVIVVGDGTYAAGQFVDIIDNPLQGTEGFVKTGVGSIILNGDSSNLTGPIFIADGALEINGKLNGPMDIGREVVLAGVGQVGSTTLYPTAVISPGNDGTPMGTLTVNGNLNFGQDTIYRVHADPTSTLSDRIHVTGVATLDGTVAHVGPNGNYAPRTTYNILTADGGIQGRFTGVSSNYAFLTPSLSYDAKNAFMTLSRNDVPIGSVGGSENETNVGGALDQEAPPSSGNGSASAGNGSASTGNGSASAGDGSASAGNGSAAAGDGSASTGNGSASTGNGSASTGNGSASTGNGSASTGNGSASTGNGSASTGNGSATTGNGSATTGNGSAAAGTGAGNGNESAPVVTTPVTPGADSSLIASGNGAGKTTGASQVTAAVLAMSPAQARAALKQLSGEAYASTGSVLQAQGDAVTTLPLSHLRGNLDAPMRAGRPTAQLGASSSDALPQSGASPIWAQAFGNWSTFRGDGNASTVHQSAGGLFVGGDGDVGGGWRLGGAVGYTGSHNSISDVSSRMSVDSYTATVFGGKNFEAGPGHVRFMAGVAYTWHEIDSKRNIAAGSLNQRLESSYNASSTQVFTELGYKLPLGDAYAIEPFAGVAWNQVRTRDFQETGGSAALRGQGSTDDVTSTTLGLRGAMLIGTDSAPGRLTATVGWRHAMGDVKPTQKLAFEGGSTFTVSGVPIAQNAAVLGLGAEVAITRNTTAGVAYDAQFGGGNRQQSGMFKLMTRF</sequence>
<organism evidence="4 5">
    <name type="scientific">Achromobacter animicus</name>
    <dbReference type="NCBI Taxonomy" id="1389935"/>
    <lineage>
        <taxon>Bacteria</taxon>
        <taxon>Pseudomonadati</taxon>
        <taxon>Pseudomonadota</taxon>
        <taxon>Betaproteobacteria</taxon>
        <taxon>Burkholderiales</taxon>
        <taxon>Alcaligenaceae</taxon>
        <taxon>Achromobacter</taxon>
    </lineage>
</organism>
<evidence type="ECO:0000313" key="5">
    <source>
        <dbReference type="Proteomes" id="UP000494214"/>
    </source>
</evidence>
<gene>
    <name evidence="4" type="ORF">LMG26690_03011</name>
</gene>
<proteinExistence type="predicted"/>
<feature type="compositionally biased region" description="Low complexity" evidence="1">
    <location>
        <begin position="539"/>
        <end position="646"/>
    </location>
</feature>
<feature type="signal peptide" evidence="2">
    <location>
        <begin position="1"/>
        <end position="25"/>
    </location>
</feature>
<dbReference type="NCBIfam" id="TIGR01414">
    <property type="entry name" value="autotrans_barl"/>
    <property type="match status" value="1"/>
</dbReference>
<dbReference type="AlphaFoldDB" id="A0A6S7BCC5"/>
<dbReference type="Proteomes" id="UP000494214">
    <property type="component" value="Unassembled WGS sequence"/>
</dbReference>
<accession>A0A6S7BCC5</accession>
<dbReference type="RefSeq" id="WP_175123838.1">
    <property type="nucleotide sequence ID" value="NZ_CADIJM010000005.1"/>
</dbReference>
<reference evidence="4 5" key="1">
    <citation type="submission" date="2020-04" db="EMBL/GenBank/DDBJ databases">
        <authorList>
            <person name="De Canck E."/>
        </authorList>
    </citation>
    <scope>NUCLEOTIDE SEQUENCE [LARGE SCALE GENOMIC DNA]</scope>
    <source>
        <strain evidence="4 5">LMG 26690</strain>
    </source>
</reference>
<dbReference type="SUPFAM" id="SSF103515">
    <property type="entry name" value="Autotransporter"/>
    <property type="match status" value="1"/>
</dbReference>
<evidence type="ECO:0000259" key="3">
    <source>
        <dbReference type="PROSITE" id="PS51208"/>
    </source>
</evidence>
<protein>
    <recommendedName>
        <fullName evidence="3">Autotransporter domain-containing protein</fullName>
    </recommendedName>
</protein>
<feature type="domain" description="Autotransporter" evidence="3">
    <location>
        <begin position="759"/>
        <end position="1040"/>
    </location>
</feature>